<name>V9SI31_9CAUD</name>
<dbReference type="Pfam" id="PF00940">
    <property type="entry name" value="RNA_pol"/>
    <property type="match status" value="1"/>
</dbReference>
<organism evidence="2 3">
    <name type="scientific">Achromobacter phage JWDelta</name>
    <dbReference type="NCBI Taxonomy" id="1416008"/>
    <lineage>
        <taxon>Viruses</taxon>
        <taxon>Duplodnaviria</taxon>
        <taxon>Heunggongvirae</taxon>
        <taxon>Uroviricota</taxon>
        <taxon>Caudoviricetes</taxon>
        <taxon>Schitoviridae</taxon>
        <taxon>Rothmandenesvirinae</taxon>
        <taxon>Jwalphavirus</taxon>
        <taxon>Jwalphavirus jwalpha</taxon>
    </lineage>
</organism>
<reference evidence="2 3" key="1">
    <citation type="journal article" date="2014" name="Virol. J.">
        <title>First genome sequences of Achromobacter phages reveal new members of the N4 family.</title>
        <authorList>
            <person name="Wittmann J."/>
            <person name="Dreiseikelmann B."/>
            <person name="Rohde M."/>
            <person name="Meier-Kolthoff J.P."/>
            <person name="Bunk B."/>
            <person name="Rohde C."/>
        </authorList>
    </citation>
    <scope>NUCLEOTIDE SEQUENCE [LARGE SCALE GENOMIC DNA]</scope>
</reference>
<feature type="domain" description="DNA-directed RNA polymerase C-terminal" evidence="1">
    <location>
        <begin position="7"/>
        <end position="124"/>
    </location>
</feature>
<sequence length="137" mass="15040">MQTFTAIDNLKIDISNNFGNDKLDWDARIDWFDNNESQLESLVNQADEPALYHAGVMAYRAVLAGAAIGYPVAFDATNSGMQILACLTGCRKTASLCNVVDVGRRVDGYMEIYAGMIQRTGGKAKIDRKEVKSAVNR</sequence>
<evidence type="ECO:0000313" key="3">
    <source>
        <dbReference type="Proteomes" id="UP000018886"/>
    </source>
</evidence>
<evidence type="ECO:0000259" key="1">
    <source>
        <dbReference type="Pfam" id="PF00940"/>
    </source>
</evidence>
<evidence type="ECO:0000313" key="2">
    <source>
        <dbReference type="EMBL" id="AHC56531.1"/>
    </source>
</evidence>
<accession>V9SI31</accession>
<gene>
    <name evidence="2" type="ORF">JJJA_0015</name>
</gene>
<dbReference type="InterPro" id="IPR046950">
    <property type="entry name" value="DNA-dir_Rpol_C_phage-type"/>
</dbReference>
<proteinExistence type="predicted"/>
<protein>
    <submittedName>
        <fullName evidence="2">Putative RNA polymerase subunit</fullName>
    </submittedName>
</protein>
<dbReference type="EMBL" id="KF787094">
    <property type="protein sequence ID" value="AHC56531.1"/>
    <property type="molecule type" value="Genomic_DNA"/>
</dbReference>
<dbReference type="Gene3D" id="1.10.287.280">
    <property type="match status" value="1"/>
</dbReference>
<dbReference type="Proteomes" id="UP000018886">
    <property type="component" value="Segment"/>
</dbReference>
<dbReference type="InterPro" id="IPR043502">
    <property type="entry name" value="DNA/RNA_pol_sf"/>
</dbReference>
<dbReference type="SUPFAM" id="SSF56672">
    <property type="entry name" value="DNA/RNA polymerases"/>
    <property type="match status" value="1"/>
</dbReference>